<keyword evidence="3" id="KW-0645">Protease</keyword>
<dbReference type="OrthoDB" id="60866at2759"/>
<dbReference type="EMBL" id="JN315758">
    <property type="protein sequence ID" value="AFK64822.1"/>
    <property type="molecule type" value="mRNA"/>
</dbReference>
<dbReference type="PRINTS" id="PR00722">
    <property type="entry name" value="CHYMOTRYPSIN"/>
</dbReference>
<dbReference type="GO" id="GO:0005576">
    <property type="term" value="C:extracellular region"/>
    <property type="evidence" value="ECO:0007669"/>
    <property type="project" value="UniProtKB-SubCell"/>
</dbReference>
<dbReference type="Pfam" id="PF00089">
    <property type="entry name" value="Trypsin"/>
    <property type="match status" value="1"/>
</dbReference>
<dbReference type="FunFam" id="2.40.10.10:FF:000036">
    <property type="entry name" value="Trypsin beta"/>
    <property type="match status" value="1"/>
</dbReference>
<evidence type="ECO:0000256" key="7">
    <source>
        <dbReference type="SAM" id="SignalP"/>
    </source>
</evidence>
<evidence type="ECO:0000256" key="1">
    <source>
        <dbReference type="ARBA" id="ARBA00004239"/>
    </source>
</evidence>
<feature type="domain" description="Peptidase S1" evidence="8">
    <location>
        <begin position="26"/>
        <end position="247"/>
    </location>
</feature>
<evidence type="ECO:0000256" key="2">
    <source>
        <dbReference type="ARBA" id="ARBA00007664"/>
    </source>
</evidence>
<proteinExistence type="evidence at transcript level"/>
<evidence type="ECO:0000256" key="6">
    <source>
        <dbReference type="ARBA" id="ARBA00023157"/>
    </source>
</evidence>
<name>I3UII4_CHISP</name>
<dbReference type="AlphaFoldDB" id="I3UII4"/>
<accession>I3UII4</accession>
<dbReference type="SUPFAM" id="SSF50494">
    <property type="entry name" value="Trypsin-like serine proteases"/>
    <property type="match status" value="1"/>
</dbReference>
<sequence length="251" mass="27680">MNAAVVLALILFGTHGELSDAATTRIVGGHEAPLDYGRYHVSLQNLTGHHVCGGAAVSRFHVVTSAHCVLGAEPQYIKASVGTTNLDFGGQQYNVISIKIHEKYNTTSRENDIAIITVEKPFDLKCVEILKLYDNELMNGDEVTLTGFGAEKPNGESSRIMHLLILPVFLLEICRFAMRYNREVFDSMFCTFTRIGEGTCHGDSGGPVVINNQLAGLVSWGIPCAMGFPDVHTRIKPYLNWINKYIYLVKC</sequence>
<dbReference type="InterPro" id="IPR033116">
    <property type="entry name" value="TRYPSIN_SER"/>
</dbReference>
<evidence type="ECO:0000256" key="3">
    <source>
        <dbReference type="ARBA" id="ARBA00022670"/>
    </source>
</evidence>
<keyword evidence="6" id="KW-1015">Disulfide bond</keyword>
<feature type="signal peptide" evidence="7">
    <location>
        <begin position="1"/>
        <end position="16"/>
    </location>
</feature>
<dbReference type="InterPro" id="IPR043504">
    <property type="entry name" value="Peptidase_S1_PA_chymotrypsin"/>
</dbReference>
<dbReference type="GO" id="GO:0006508">
    <property type="term" value="P:proteolysis"/>
    <property type="evidence" value="ECO:0007669"/>
    <property type="project" value="UniProtKB-KW"/>
</dbReference>
<comment type="subcellular location">
    <subcellularLocation>
        <location evidence="1">Secreted</location>
        <location evidence="1">Extracellular space</location>
    </subcellularLocation>
</comment>
<evidence type="ECO:0000256" key="4">
    <source>
        <dbReference type="ARBA" id="ARBA00022801"/>
    </source>
</evidence>
<dbReference type="InterPro" id="IPR009003">
    <property type="entry name" value="Peptidase_S1_PA"/>
</dbReference>
<comment type="similarity">
    <text evidence="2">Belongs to the peptidase S1 family.</text>
</comment>
<dbReference type="PROSITE" id="PS00135">
    <property type="entry name" value="TRYPSIN_SER"/>
    <property type="match status" value="1"/>
</dbReference>
<organism evidence="9">
    <name type="scientific">Chilo suppressalis</name>
    <name type="common">Asiatic rice borer moth</name>
    <dbReference type="NCBI Taxonomy" id="168631"/>
    <lineage>
        <taxon>Eukaryota</taxon>
        <taxon>Metazoa</taxon>
        <taxon>Ecdysozoa</taxon>
        <taxon>Arthropoda</taxon>
        <taxon>Hexapoda</taxon>
        <taxon>Insecta</taxon>
        <taxon>Pterygota</taxon>
        <taxon>Neoptera</taxon>
        <taxon>Endopterygota</taxon>
        <taxon>Lepidoptera</taxon>
        <taxon>Glossata</taxon>
        <taxon>Ditrysia</taxon>
        <taxon>Pyraloidea</taxon>
        <taxon>Crambidae</taxon>
        <taxon>Crambinae</taxon>
        <taxon>Chilo</taxon>
    </lineage>
</organism>
<keyword evidence="7" id="KW-0732">Signal</keyword>
<dbReference type="InterPro" id="IPR001254">
    <property type="entry name" value="Trypsin_dom"/>
</dbReference>
<dbReference type="InterPro" id="IPR050430">
    <property type="entry name" value="Peptidase_S1"/>
</dbReference>
<evidence type="ECO:0000313" key="9">
    <source>
        <dbReference type="EMBL" id="AFK64822.1"/>
    </source>
</evidence>
<feature type="chain" id="PRO_5003680761" evidence="7">
    <location>
        <begin position="17"/>
        <end position="251"/>
    </location>
</feature>
<dbReference type="Gene3D" id="2.40.10.10">
    <property type="entry name" value="Trypsin-like serine proteases"/>
    <property type="match status" value="1"/>
</dbReference>
<evidence type="ECO:0000256" key="5">
    <source>
        <dbReference type="ARBA" id="ARBA00022825"/>
    </source>
</evidence>
<keyword evidence="5" id="KW-0720">Serine protease</keyword>
<dbReference type="PANTHER" id="PTHR24276">
    <property type="entry name" value="POLYSERASE-RELATED"/>
    <property type="match status" value="1"/>
</dbReference>
<dbReference type="CDD" id="cd00190">
    <property type="entry name" value="Tryp_SPc"/>
    <property type="match status" value="1"/>
</dbReference>
<protein>
    <submittedName>
        <fullName evidence="9">Trypsin-like proteinase</fullName>
    </submittedName>
</protein>
<dbReference type="PANTHER" id="PTHR24276:SF98">
    <property type="entry name" value="FI18310P1-RELATED"/>
    <property type="match status" value="1"/>
</dbReference>
<dbReference type="GO" id="GO:0004252">
    <property type="term" value="F:serine-type endopeptidase activity"/>
    <property type="evidence" value="ECO:0007669"/>
    <property type="project" value="InterPro"/>
</dbReference>
<dbReference type="SMART" id="SM00020">
    <property type="entry name" value="Tryp_SPc"/>
    <property type="match status" value="1"/>
</dbReference>
<keyword evidence="4" id="KW-0378">Hydrolase</keyword>
<dbReference type="PROSITE" id="PS50240">
    <property type="entry name" value="TRYPSIN_DOM"/>
    <property type="match status" value="1"/>
</dbReference>
<evidence type="ECO:0000259" key="8">
    <source>
        <dbReference type="PROSITE" id="PS50240"/>
    </source>
</evidence>
<dbReference type="InterPro" id="IPR001314">
    <property type="entry name" value="Peptidase_S1A"/>
</dbReference>
<reference evidence="9" key="1">
    <citation type="journal article" date="2012" name="Genome">
        <title>Cloning and characterization of trypsin- and chymotrypsin-like genes in the striped rice stem borer, Chilo suppressalis.</title>
        <authorList>
            <person name="Ge Z.Y."/>
            <person name="Wan P.J."/>
            <person name="Han Z.J."/>
        </authorList>
    </citation>
    <scope>NUCLEOTIDE SEQUENCE</scope>
    <source>
        <strain evidence="9">CT002</strain>
    </source>
</reference>